<gene>
    <name evidence="1" type="ORF">M9H77_27739</name>
</gene>
<protein>
    <submittedName>
        <fullName evidence="1">Uncharacterized protein</fullName>
    </submittedName>
</protein>
<organism evidence="1 2">
    <name type="scientific">Catharanthus roseus</name>
    <name type="common">Madagascar periwinkle</name>
    <name type="synonym">Vinca rosea</name>
    <dbReference type="NCBI Taxonomy" id="4058"/>
    <lineage>
        <taxon>Eukaryota</taxon>
        <taxon>Viridiplantae</taxon>
        <taxon>Streptophyta</taxon>
        <taxon>Embryophyta</taxon>
        <taxon>Tracheophyta</taxon>
        <taxon>Spermatophyta</taxon>
        <taxon>Magnoliopsida</taxon>
        <taxon>eudicotyledons</taxon>
        <taxon>Gunneridae</taxon>
        <taxon>Pentapetalae</taxon>
        <taxon>asterids</taxon>
        <taxon>lamiids</taxon>
        <taxon>Gentianales</taxon>
        <taxon>Apocynaceae</taxon>
        <taxon>Rauvolfioideae</taxon>
        <taxon>Vinceae</taxon>
        <taxon>Catharanthinae</taxon>
        <taxon>Catharanthus</taxon>
    </lineage>
</organism>
<dbReference type="EMBL" id="CM044706">
    <property type="protein sequence ID" value="KAI5658946.1"/>
    <property type="molecule type" value="Genomic_DNA"/>
</dbReference>
<dbReference type="Proteomes" id="UP001060085">
    <property type="component" value="Linkage Group LG06"/>
</dbReference>
<keyword evidence="2" id="KW-1185">Reference proteome</keyword>
<evidence type="ECO:0000313" key="2">
    <source>
        <dbReference type="Proteomes" id="UP001060085"/>
    </source>
</evidence>
<name>A0ACC0ADZ2_CATRO</name>
<evidence type="ECO:0000313" key="1">
    <source>
        <dbReference type="EMBL" id="KAI5658946.1"/>
    </source>
</evidence>
<proteinExistence type="predicted"/>
<comment type="caution">
    <text evidence="1">The sequence shown here is derived from an EMBL/GenBank/DDBJ whole genome shotgun (WGS) entry which is preliminary data.</text>
</comment>
<sequence>MLWGEMTVTSHDVELILGVPAYGRAVDLHYSRDQMITDIRSHRGLHGVLRRLPTCTGTLVRPCVLMQRSWLGAGPCLRYGGSLTSFRRSEIFGFPHGTRCLRISIALRRTGLTELSDSSGGVNAFWHILFNPKRLLHHRRLFTVVHPSQSSQDTESCECSTWFSSPMGMIVYEIDRDDAGKEERFDRITELVKLHYRSSY</sequence>
<accession>A0ACC0ADZ2</accession>
<reference evidence="2" key="1">
    <citation type="journal article" date="2023" name="Nat. Plants">
        <title>Single-cell RNA sequencing provides a high-resolution roadmap for understanding the multicellular compartmentation of specialized metabolism.</title>
        <authorList>
            <person name="Sun S."/>
            <person name="Shen X."/>
            <person name="Li Y."/>
            <person name="Li Y."/>
            <person name="Wang S."/>
            <person name="Li R."/>
            <person name="Zhang H."/>
            <person name="Shen G."/>
            <person name="Guo B."/>
            <person name="Wei J."/>
            <person name="Xu J."/>
            <person name="St-Pierre B."/>
            <person name="Chen S."/>
            <person name="Sun C."/>
        </authorList>
    </citation>
    <scope>NUCLEOTIDE SEQUENCE [LARGE SCALE GENOMIC DNA]</scope>
</reference>